<keyword evidence="1" id="KW-1133">Transmembrane helix</keyword>
<organism evidence="3 4">
    <name type="scientific">Ligaoa zhengdingensis</name>
    <dbReference type="NCBI Taxonomy" id="2763658"/>
    <lineage>
        <taxon>Bacteria</taxon>
        <taxon>Bacillati</taxon>
        <taxon>Bacillota</taxon>
        <taxon>Clostridia</taxon>
        <taxon>Eubacteriales</taxon>
        <taxon>Oscillospiraceae</taxon>
        <taxon>Ligaoa</taxon>
    </lineage>
</organism>
<gene>
    <name evidence="3" type="ORF">H8711_07655</name>
</gene>
<dbReference type="PANTHER" id="PTHR34473">
    <property type="entry name" value="UPF0699 TRANSMEMBRANE PROTEIN YDBS"/>
    <property type="match status" value="1"/>
</dbReference>
<dbReference type="AlphaFoldDB" id="A0A926DZI4"/>
<comment type="caution">
    <text evidence="3">The sequence shown here is derived from an EMBL/GenBank/DDBJ whole genome shotgun (WGS) entry which is preliminary data.</text>
</comment>
<feature type="transmembrane region" description="Helical" evidence="1">
    <location>
        <begin position="37"/>
        <end position="59"/>
    </location>
</feature>
<feature type="transmembrane region" description="Helical" evidence="1">
    <location>
        <begin position="12"/>
        <end position="31"/>
    </location>
</feature>
<keyword evidence="1" id="KW-0812">Transmembrane</keyword>
<evidence type="ECO:0000259" key="2">
    <source>
        <dbReference type="Pfam" id="PF03703"/>
    </source>
</evidence>
<evidence type="ECO:0000313" key="4">
    <source>
        <dbReference type="Proteomes" id="UP000653127"/>
    </source>
</evidence>
<reference evidence="3" key="1">
    <citation type="submission" date="2020-08" db="EMBL/GenBank/DDBJ databases">
        <title>Genome public.</title>
        <authorList>
            <person name="Liu C."/>
            <person name="Sun Q."/>
        </authorList>
    </citation>
    <scope>NUCLEOTIDE SEQUENCE</scope>
    <source>
        <strain evidence="3">NSJ-31</strain>
    </source>
</reference>
<keyword evidence="4" id="KW-1185">Reference proteome</keyword>
<sequence>MNFHRIDPRALLVWRIRLCICALLPSFLSALFFAPGTLVWCILTGLWVAAFLALFLWYYPLKYKKLSYAASDDLLVIRCGVIYTRRKSILIKNIQYITIVTLPLPKLFGLCAIFFQAAGGWMYLPCVRRQDAQMMQELFTTGRGVEEADG</sequence>
<dbReference type="InterPro" id="IPR005182">
    <property type="entry name" value="YdbS-like_PH"/>
</dbReference>
<accession>A0A926DZI4</accession>
<feature type="transmembrane region" description="Helical" evidence="1">
    <location>
        <begin position="96"/>
        <end position="124"/>
    </location>
</feature>
<dbReference type="PANTHER" id="PTHR34473:SF2">
    <property type="entry name" value="UPF0699 TRANSMEMBRANE PROTEIN YDBT"/>
    <property type="match status" value="1"/>
</dbReference>
<evidence type="ECO:0000256" key="1">
    <source>
        <dbReference type="SAM" id="Phobius"/>
    </source>
</evidence>
<keyword evidence="1" id="KW-0472">Membrane</keyword>
<name>A0A926DZI4_9FIRM</name>
<dbReference type="EMBL" id="JACRST010000010">
    <property type="protein sequence ID" value="MBC8546808.1"/>
    <property type="molecule type" value="Genomic_DNA"/>
</dbReference>
<feature type="domain" description="YdbS-like PH" evidence="2">
    <location>
        <begin position="63"/>
        <end position="137"/>
    </location>
</feature>
<evidence type="ECO:0000313" key="3">
    <source>
        <dbReference type="EMBL" id="MBC8546808.1"/>
    </source>
</evidence>
<dbReference type="Pfam" id="PF03703">
    <property type="entry name" value="bPH_2"/>
    <property type="match status" value="1"/>
</dbReference>
<proteinExistence type="predicted"/>
<protein>
    <submittedName>
        <fullName evidence="3">PH domain-containing protein</fullName>
    </submittedName>
</protein>
<dbReference type="RefSeq" id="WP_249282886.1">
    <property type="nucleotide sequence ID" value="NZ_JACRST010000010.1"/>
</dbReference>
<dbReference type="Proteomes" id="UP000653127">
    <property type="component" value="Unassembled WGS sequence"/>
</dbReference>